<reference evidence="2 3" key="1">
    <citation type="journal article" date="2023" name="bioRxiv">
        <title>Conserved and derived expression patterns and positive selection on dental genes reveal complex evolutionary context of ever-growing rodent molars.</title>
        <authorList>
            <person name="Calamari Z.T."/>
            <person name="Song A."/>
            <person name="Cohen E."/>
            <person name="Akter M."/>
            <person name="Roy R.D."/>
            <person name="Hallikas O."/>
            <person name="Christensen M.M."/>
            <person name="Li P."/>
            <person name="Marangoni P."/>
            <person name="Jernvall J."/>
            <person name="Klein O.D."/>
        </authorList>
    </citation>
    <scope>NUCLEOTIDE SEQUENCE [LARGE SCALE GENOMIC DNA]</scope>
    <source>
        <strain evidence="2">V071</strain>
    </source>
</reference>
<evidence type="ECO:0000313" key="3">
    <source>
        <dbReference type="Proteomes" id="UP001488838"/>
    </source>
</evidence>
<feature type="compositionally biased region" description="Low complexity" evidence="1">
    <location>
        <begin position="34"/>
        <end position="47"/>
    </location>
</feature>
<protein>
    <submittedName>
        <fullName evidence="2">Uncharacterized protein</fullName>
    </submittedName>
</protein>
<evidence type="ECO:0000256" key="1">
    <source>
        <dbReference type="SAM" id="MobiDB-lite"/>
    </source>
</evidence>
<evidence type="ECO:0000313" key="2">
    <source>
        <dbReference type="EMBL" id="KAK7806383.1"/>
    </source>
</evidence>
<dbReference type="AlphaFoldDB" id="A0AAW0HWR4"/>
<accession>A0AAW0HWR4</accession>
<gene>
    <name evidence="2" type="ORF">U0070_024730</name>
</gene>
<proteinExistence type="predicted"/>
<dbReference type="EMBL" id="JBBHLL010000303">
    <property type="protein sequence ID" value="KAK7806383.1"/>
    <property type="molecule type" value="Genomic_DNA"/>
</dbReference>
<sequence length="98" mass="9851">MIPSRADTGGGSGGGDSAPNPQRCTLRAPPAPTAWPAARAPSAPNPADCCLGPGPAHRAPSRRNEPSGVVIAVWECGCEGSELPPSGEETPGRRKSPS</sequence>
<dbReference type="Proteomes" id="UP001488838">
    <property type="component" value="Unassembled WGS sequence"/>
</dbReference>
<comment type="caution">
    <text evidence="2">The sequence shown here is derived from an EMBL/GenBank/DDBJ whole genome shotgun (WGS) entry which is preliminary data.</text>
</comment>
<organism evidence="2 3">
    <name type="scientific">Myodes glareolus</name>
    <name type="common">Bank vole</name>
    <name type="synonym">Clethrionomys glareolus</name>
    <dbReference type="NCBI Taxonomy" id="447135"/>
    <lineage>
        <taxon>Eukaryota</taxon>
        <taxon>Metazoa</taxon>
        <taxon>Chordata</taxon>
        <taxon>Craniata</taxon>
        <taxon>Vertebrata</taxon>
        <taxon>Euteleostomi</taxon>
        <taxon>Mammalia</taxon>
        <taxon>Eutheria</taxon>
        <taxon>Euarchontoglires</taxon>
        <taxon>Glires</taxon>
        <taxon>Rodentia</taxon>
        <taxon>Myomorpha</taxon>
        <taxon>Muroidea</taxon>
        <taxon>Cricetidae</taxon>
        <taxon>Arvicolinae</taxon>
        <taxon>Myodes</taxon>
    </lineage>
</organism>
<name>A0AAW0HWR4_MYOGA</name>
<feature type="region of interest" description="Disordered" evidence="1">
    <location>
        <begin position="1"/>
        <end position="65"/>
    </location>
</feature>
<feature type="region of interest" description="Disordered" evidence="1">
    <location>
        <begin position="79"/>
        <end position="98"/>
    </location>
</feature>
<keyword evidence="3" id="KW-1185">Reference proteome</keyword>